<evidence type="ECO:0000256" key="4">
    <source>
        <dbReference type="ARBA" id="ARBA00022729"/>
    </source>
</evidence>
<accession>A0ABM6RQF1</accession>
<dbReference type="InterPro" id="IPR000914">
    <property type="entry name" value="SBP_5_dom"/>
</dbReference>
<dbReference type="InterPro" id="IPR030678">
    <property type="entry name" value="Peptide/Ni-bd"/>
</dbReference>
<reference evidence="7 8" key="1">
    <citation type="journal article" date="2019" name="Sci. Rep.">
        <title>Sulfobacillus thermotolerans: new insights into resistance and metabolic capacities of acidophilic chemolithotrophs.</title>
        <authorList>
            <person name="Panyushkina A.E."/>
            <person name="Babenko V.V."/>
            <person name="Nikitina A.S."/>
            <person name="Selezneva O.V."/>
            <person name="Tsaplina I.A."/>
            <person name="Letarova M.A."/>
            <person name="Kostryukova E.S."/>
            <person name="Letarov A.V."/>
        </authorList>
    </citation>
    <scope>NUCLEOTIDE SEQUENCE [LARGE SCALE GENOMIC DNA]</scope>
    <source>
        <strain evidence="7 8">Kr1</strain>
    </source>
</reference>
<dbReference type="PROSITE" id="PS51257">
    <property type="entry name" value="PROKAR_LIPOPROTEIN"/>
    <property type="match status" value="1"/>
</dbReference>
<feature type="chain" id="PRO_5046372294" evidence="5">
    <location>
        <begin position="24"/>
        <end position="577"/>
    </location>
</feature>
<keyword evidence="8" id="KW-1185">Reference proteome</keyword>
<comment type="similarity">
    <text evidence="2">Belongs to the bacterial solute-binding protein 5 family.</text>
</comment>
<dbReference type="Pfam" id="PF00496">
    <property type="entry name" value="SBP_bac_5"/>
    <property type="match status" value="1"/>
</dbReference>
<dbReference type="PANTHER" id="PTHR30290:SF10">
    <property type="entry name" value="PERIPLASMIC OLIGOPEPTIDE-BINDING PROTEIN-RELATED"/>
    <property type="match status" value="1"/>
</dbReference>
<evidence type="ECO:0000313" key="7">
    <source>
        <dbReference type="EMBL" id="AUW93584.1"/>
    </source>
</evidence>
<gene>
    <name evidence="7" type="ORF">BXT84_06210</name>
</gene>
<evidence type="ECO:0000256" key="3">
    <source>
        <dbReference type="ARBA" id="ARBA00022448"/>
    </source>
</evidence>
<dbReference type="Gene3D" id="3.40.190.10">
    <property type="entry name" value="Periplasmic binding protein-like II"/>
    <property type="match status" value="1"/>
</dbReference>
<proteinExistence type="inferred from homology"/>
<evidence type="ECO:0000256" key="2">
    <source>
        <dbReference type="ARBA" id="ARBA00005695"/>
    </source>
</evidence>
<protein>
    <submittedName>
        <fullName evidence="7">ABC transporter substrate-binding protein</fullName>
    </submittedName>
</protein>
<dbReference type="Gene3D" id="3.10.105.10">
    <property type="entry name" value="Dipeptide-binding Protein, Domain 3"/>
    <property type="match status" value="1"/>
</dbReference>
<dbReference type="InterPro" id="IPR039424">
    <property type="entry name" value="SBP_5"/>
</dbReference>
<dbReference type="PANTHER" id="PTHR30290">
    <property type="entry name" value="PERIPLASMIC BINDING COMPONENT OF ABC TRANSPORTER"/>
    <property type="match status" value="1"/>
</dbReference>
<dbReference type="CDD" id="cd08513">
    <property type="entry name" value="PBP2_thermophilic_Hb8_like"/>
    <property type="match status" value="1"/>
</dbReference>
<dbReference type="Proteomes" id="UP000325292">
    <property type="component" value="Chromosome"/>
</dbReference>
<feature type="domain" description="Solute-binding protein family 5" evidence="6">
    <location>
        <begin position="87"/>
        <end position="470"/>
    </location>
</feature>
<name>A0ABM6RQF1_9FIRM</name>
<dbReference type="PIRSF" id="PIRSF002741">
    <property type="entry name" value="MppA"/>
    <property type="match status" value="1"/>
</dbReference>
<evidence type="ECO:0000259" key="6">
    <source>
        <dbReference type="Pfam" id="PF00496"/>
    </source>
</evidence>
<keyword evidence="4 5" id="KW-0732">Signal</keyword>
<dbReference type="SUPFAM" id="SSF53850">
    <property type="entry name" value="Periplasmic binding protein-like II"/>
    <property type="match status" value="1"/>
</dbReference>
<sequence>MKPWVIGASAMGLVAIGLSGCGAATSASAHKSAATVVVAMTPQSSPNWFFPVISSTSYTEINAQVQYLMYKPLINLNKTNEVDYATSLAQRIRYNPEGTQYTITLGTRYKWSNGQPVTAQDVVFTWDLIKAAAANGAPWVYGASGSGGVPSDWKTVKAVGTHTVVITLNKPANPQWFIHNGLSQITPVPKSVWDKYPGSMTQELKYILKVSNSPTNPAYDVVDGPFKFQSWQPNDYWAFVPNPSYGGHKATIGKLEFAYESSASSEFTGLKTGTVDVGYLPPSLWNTKKELASIDDFSTSYLFGMNYLLLNMNPKAPGGIGRVFQHRYVRQALEMGIDQKGIIDSLYHGLGVATDGPVPAVPHTAFYDPALNTPLYPYNPVAGEKLLEEHGWSLVNGVMTKNGQKLAFPFIYVSGSQTVANMAQLLKTDWAKEGIQVSLQSLPLDELLGEAVPASAGRWAMAYWGAGWTYQLDYYPTGGNLFASGAGENSGSYDSRTMNALIQATYEPGTPTQIQSRMDAYEQWAAKDLPVLWMPWFPQGYAREVGLNVHAKNVHGTVSTFNPVTDFLYAQYWTVSQ</sequence>
<comment type="subcellular location">
    <subcellularLocation>
        <location evidence="1">Cell envelope</location>
    </subcellularLocation>
</comment>
<keyword evidence="3" id="KW-0813">Transport</keyword>
<evidence type="ECO:0000313" key="8">
    <source>
        <dbReference type="Proteomes" id="UP000325292"/>
    </source>
</evidence>
<evidence type="ECO:0000256" key="1">
    <source>
        <dbReference type="ARBA" id="ARBA00004196"/>
    </source>
</evidence>
<feature type="signal peptide" evidence="5">
    <location>
        <begin position="1"/>
        <end position="23"/>
    </location>
</feature>
<organism evidence="7 8">
    <name type="scientific">Sulfobacillus thermotolerans</name>
    <dbReference type="NCBI Taxonomy" id="338644"/>
    <lineage>
        <taxon>Bacteria</taxon>
        <taxon>Bacillati</taxon>
        <taxon>Bacillota</taxon>
        <taxon>Clostridia</taxon>
        <taxon>Eubacteriales</taxon>
        <taxon>Clostridiales Family XVII. Incertae Sedis</taxon>
        <taxon>Sulfobacillus</taxon>
    </lineage>
</organism>
<evidence type="ECO:0000256" key="5">
    <source>
        <dbReference type="SAM" id="SignalP"/>
    </source>
</evidence>
<dbReference type="EMBL" id="CP019454">
    <property type="protein sequence ID" value="AUW93584.1"/>
    <property type="molecule type" value="Genomic_DNA"/>
</dbReference>